<sequence length="173" mass="19578">PPAQVTLDPDTANANLYLSDDCRDVWWEECKQRVPSNPRRFVGQPCVLGSTGFTSGQHRWEVQVCRQGVWAIGVAKQSVPRKGLISLSPKEGIWALQHHEGQRHAPVFSFFTHLRLPKAPRLIQVTLDYQEGRVEFFDAVTAQKILGFPPASFKGEKIYPFFLVQGDTHLKIL</sequence>
<evidence type="ECO:0000259" key="1">
    <source>
        <dbReference type="PROSITE" id="PS50188"/>
    </source>
</evidence>
<dbReference type="InterPro" id="IPR013320">
    <property type="entry name" value="ConA-like_dom_sf"/>
</dbReference>
<dbReference type="InterPro" id="IPR003877">
    <property type="entry name" value="SPRY_dom"/>
</dbReference>
<dbReference type="PANTHER" id="PTHR24103">
    <property type="entry name" value="E3 UBIQUITIN-PROTEIN LIGASE TRIM"/>
    <property type="match status" value="1"/>
</dbReference>
<feature type="non-terminal residue" evidence="2">
    <location>
        <position position="1"/>
    </location>
</feature>
<dbReference type="Proteomes" id="UP000537522">
    <property type="component" value="Unassembled WGS sequence"/>
</dbReference>
<name>A0A7L0K3B2_CHATO</name>
<dbReference type="InterPro" id="IPR006574">
    <property type="entry name" value="PRY"/>
</dbReference>
<keyword evidence="3" id="KW-1185">Reference proteome</keyword>
<dbReference type="SMART" id="SM00449">
    <property type="entry name" value="SPRY"/>
    <property type="match status" value="1"/>
</dbReference>
<dbReference type="SMART" id="SM00589">
    <property type="entry name" value="PRY"/>
    <property type="match status" value="1"/>
</dbReference>
<gene>
    <name evidence="2" type="primary">Btn3a3</name>
    <name evidence="2" type="ORF">CHATOR_R05709</name>
</gene>
<reference evidence="2 3" key="1">
    <citation type="submission" date="2019-09" db="EMBL/GenBank/DDBJ databases">
        <title>Bird 10,000 Genomes (B10K) Project - Family phase.</title>
        <authorList>
            <person name="Zhang G."/>
        </authorList>
    </citation>
    <scope>NUCLEOTIDE SEQUENCE [LARGE SCALE GENOMIC DNA]</scope>
    <source>
        <strain evidence="2">B10K-DU-011-36</strain>
        <tissue evidence="2">Muscle</tissue>
    </source>
</reference>
<dbReference type="EMBL" id="VXAL01011640">
    <property type="protein sequence ID" value="NXK51455.1"/>
    <property type="molecule type" value="Genomic_DNA"/>
</dbReference>
<protein>
    <submittedName>
        <fullName evidence="2">BT3A3 protein</fullName>
    </submittedName>
</protein>
<dbReference type="Gene3D" id="2.60.120.920">
    <property type="match status" value="1"/>
</dbReference>
<dbReference type="FunFam" id="2.60.120.920:FF:000004">
    <property type="entry name" value="Butyrophilin subfamily 1 member A1"/>
    <property type="match status" value="1"/>
</dbReference>
<feature type="non-terminal residue" evidence="2">
    <location>
        <position position="173"/>
    </location>
</feature>
<dbReference type="PRINTS" id="PR01407">
    <property type="entry name" value="BUTYPHLNCDUF"/>
</dbReference>
<dbReference type="Pfam" id="PF13765">
    <property type="entry name" value="PRY"/>
    <property type="match status" value="1"/>
</dbReference>
<proteinExistence type="predicted"/>
<dbReference type="InterPro" id="IPR043136">
    <property type="entry name" value="B30.2/SPRY_sf"/>
</dbReference>
<evidence type="ECO:0000313" key="3">
    <source>
        <dbReference type="Proteomes" id="UP000537522"/>
    </source>
</evidence>
<dbReference type="InterPro" id="IPR050143">
    <property type="entry name" value="TRIM/RBCC"/>
</dbReference>
<accession>A0A7L0K3B2</accession>
<dbReference type="InterPro" id="IPR001870">
    <property type="entry name" value="B30.2/SPRY"/>
</dbReference>
<dbReference type="AlphaFoldDB" id="A0A7L0K3B2"/>
<organism evidence="2 3">
    <name type="scientific">Chauna torquata</name>
    <name type="common">Southern screamer</name>
    <dbReference type="NCBI Taxonomy" id="30388"/>
    <lineage>
        <taxon>Eukaryota</taxon>
        <taxon>Metazoa</taxon>
        <taxon>Chordata</taxon>
        <taxon>Craniata</taxon>
        <taxon>Vertebrata</taxon>
        <taxon>Euteleostomi</taxon>
        <taxon>Archelosauria</taxon>
        <taxon>Archosauria</taxon>
        <taxon>Dinosauria</taxon>
        <taxon>Saurischia</taxon>
        <taxon>Theropoda</taxon>
        <taxon>Coelurosauria</taxon>
        <taxon>Aves</taxon>
        <taxon>Neognathae</taxon>
        <taxon>Galloanserae</taxon>
        <taxon>Anseriformes</taxon>
        <taxon>Anhimidae</taxon>
        <taxon>Chauna</taxon>
    </lineage>
</organism>
<comment type="caution">
    <text evidence="2">The sequence shown here is derived from an EMBL/GenBank/DDBJ whole genome shotgun (WGS) entry which is preliminary data.</text>
</comment>
<dbReference type="SUPFAM" id="SSF49899">
    <property type="entry name" value="Concanavalin A-like lectins/glucanases"/>
    <property type="match status" value="1"/>
</dbReference>
<dbReference type="PROSITE" id="PS50188">
    <property type="entry name" value="B302_SPRY"/>
    <property type="match status" value="1"/>
</dbReference>
<evidence type="ECO:0000313" key="2">
    <source>
        <dbReference type="EMBL" id="NXK51455.1"/>
    </source>
</evidence>
<dbReference type="Pfam" id="PF00622">
    <property type="entry name" value="SPRY"/>
    <property type="match status" value="1"/>
</dbReference>
<feature type="domain" description="B30.2/SPRY" evidence="1">
    <location>
        <begin position="1"/>
        <end position="173"/>
    </location>
</feature>
<dbReference type="InterPro" id="IPR003879">
    <property type="entry name" value="Butyrophylin_SPRY"/>
</dbReference>